<dbReference type="PANTHER" id="PTHR30417">
    <property type="entry name" value="N-ACETYLMURAMOYL-L-ALANINE AMIDASE AMID"/>
    <property type="match status" value="1"/>
</dbReference>
<dbReference type="GO" id="GO:0008745">
    <property type="term" value="F:N-acetylmuramoyl-L-alanine amidase activity"/>
    <property type="evidence" value="ECO:0007669"/>
    <property type="project" value="UniProtKB-EC"/>
</dbReference>
<keyword evidence="9" id="KW-1185">Reference proteome</keyword>
<name>A0A3D8VJH1_9GAMM</name>
<comment type="catalytic activity">
    <reaction evidence="1">
        <text>Hydrolyzes the link between N-acetylmuramoyl residues and L-amino acid residues in certain cell-wall glycopeptides.</text>
        <dbReference type="EC" id="3.5.1.28"/>
    </reaction>
</comment>
<protein>
    <recommendedName>
        <fullName evidence="2">N-acetylmuramoyl-L-alanine amidase</fullName>
        <ecNumber evidence="2">3.5.1.28</ecNumber>
    </recommendedName>
</protein>
<feature type="domain" description="N-acetylmuramoyl-L-alanine amidase" evidence="7">
    <location>
        <begin position="47"/>
        <end position="182"/>
    </location>
</feature>
<evidence type="ECO:0000256" key="6">
    <source>
        <dbReference type="SAM" id="SignalP"/>
    </source>
</evidence>
<evidence type="ECO:0000256" key="5">
    <source>
        <dbReference type="SAM" id="MobiDB-lite"/>
    </source>
</evidence>
<dbReference type="SMART" id="SM00644">
    <property type="entry name" value="Ami_2"/>
    <property type="match status" value="1"/>
</dbReference>
<evidence type="ECO:0000256" key="3">
    <source>
        <dbReference type="ARBA" id="ARBA00022801"/>
    </source>
</evidence>
<keyword evidence="4" id="KW-0961">Cell wall biogenesis/degradation</keyword>
<dbReference type="EC" id="3.5.1.28" evidence="2"/>
<organism evidence="8 9">
    <name type="scientific">Lysobacter soli</name>
    <dbReference type="NCBI Taxonomy" id="453783"/>
    <lineage>
        <taxon>Bacteria</taxon>
        <taxon>Pseudomonadati</taxon>
        <taxon>Pseudomonadota</taxon>
        <taxon>Gammaproteobacteria</taxon>
        <taxon>Lysobacterales</taxon>
        <taxon>Lysobacteraceae</taxon>
        <taxon>Lysobacter</taxon>
    </lineage>
</organism>
<evidence type="ECO:0000313" key="8">
    <source>
        <dbReference type="EMBL" id="RDY68978.1"/>
    </source>
</evidence>
<evidence type="ECO:0000256" key="4">
    <source>
        <dbReference type="ARBA" id="ARBA00023316"/>
    </source>
</evidence>
<proteinExistence type="predicted"/>
<reference evidence="8 9" key="1">
    <citation type="submission" date="2018-08" db="EMBL/GenBank/DDBJ databases">
        <title>Lysobacter soli KCTC 22011, whole genome shotgun sequence.</title>
        <authorList>
            <person name="Zhang X."/>
            <person name="Feng G."/>
            <person name="Zhu H."/>
        </authorList>
    </citation>
    <scope>NUCLEOTIDE SEQUENCE [LARGE SCALE GENOMIC DNA]</scope>
    <source>
        <strain evidence="8 9">KCTC 22011</strain>
    </source>
</reference>
<feature type="signal peptide" evidence="6">
    <location>
        <begin position="1"/>
        <end position="19"/>
    </location>
</feature>
<evidence type="ECO:0000256" key="1">
    <source>
        <dbReference type="ARBA" id="ARBA00001561"/>
    </source>
</evidence>
<dbReference type="GO" id="GO:0009253">
    <property type="term" value="P:peptidoglycan catabolic process"/>
    <property type="evidence" value="ECO:0007669"/>
    <property type="project" value="InterPro"/>
</dbReference>
<dbReference type="EMBL" id="QTJR01000002">
    <property type="protein sequence ID" value="RDY68978.1"/>
    <property type="molecule type" value="Genomic_DNA"/>
</dbReference>
<sequence>MKPHRIAPVLVALALAACAASPPPKPQPLPTPQPLPPPKPLHNPLAQWRPSPNHDPRNAVMIVLHQTEMESAEAALLTLQTRNLGGRVSAHYLIGDNGVLYQLVDETERAWHAGASRWGGVSDLNSASIGIEIDNDGVEPFTEAQIATLLRLLGDITWRLDIPKHLVIGHGDIAPARKRDPSALFPWKRLADAGYGLWPRAPLAPPPPGFDAWAAMRLVGYDLRDPEAAVRAFHRHYRGNEASQWLPGDAEILFDLQKQLMDMPEPAVVPITTPSS</sequence>
<dbReference type="GO" id="GO:0071555">
    <property type="term" value="P:cell wall organization"/>
    <property type="evidence" value="ECO:0007669"/>
    <property type="project" value="UniProtKB-KW"/>
</dbReference>
<dbReference type="GO" id="GO:0009254">
    <property type="term" value="P:peptidoglycan turnover"/>
    <property type="evidence" value="ECO:0007669"/>
    <property type="project" value="TreeGrafter"/>
</dbReference>
<dbReference type="Pfam" id="PF01510">
    <property type="entry name" value="Amidase_2"/>
    <property type="match status" value="1"/>
</dbReference>
<dbReference type="PROSITE" id="PS51257">
    <property type="entry name" value="PROKAR_LIPOPROTEIN"/>
    <property type="match status" value="1"/>
</dbReference>
<dbReference type="CDD" id="cd06583">
    <property type="entry name" value="PGRP"/>
    <property type="match status" value="1"/>
</dbReference>
<keyword evidence="3" id="KW-0378">Hydrolase</keyword>
<gene>
    <name evidence="8" type="ORF">DX912_04310</name>
</gene>
<dbReference type="InterPro" id="IPR036505">
    <property type="entry name" value="Amidase/PGRP_sf"/>
</dbReference>
<feature type="region of interest" description="Disordered" evidence="5">
    <location>
        <begin position="21"/>
        <end position="56"/>
    </location>
</feature>
<comment type="caution">
    <text evidence="8">The sequence shown here is derived from an EMBL/GenBank/DDBJ whole genome shotgun (WGS) entry which is preliminary data.</text>
</comment>
<accession>A0A3D8VJH1</accession>
<evidence type="ECO:0000256" key="2">
    <source>
        <dbReference type="ARBA" id="ARBA00011901"/>
    </source>
</evidence>
<evidence type="ECO:0000259" key="7">
    <source>
        <dbReference type="SMART" id="SM00644"/>
    </source>
</evidence>
<evidence type="ECO:0000313" key="9">
    <source>
        <dbReference type="Proteomes" id="UP000256829"/>
    </source>
</evidence>
<dbReference type="AlphaFoldDB" id="A0A3D8VJH1"/>
<dbReference type="GO" id="GO:0019867">
    <property type="term" value="C:outer membrane"/>
    <property type="evidence" value="ECO:0007669"/>
    <property type="project" value="TreeGrafter"/>
</dbReference>
<dbReference type="Gene3D" id="3.40.80.10">
    <property type="entry name" value="Peptidoglycan recognition protein-like"/>
    <property type="match status" value="1"/>
</dbReference>
<dbReference type="InterPro" id="IPR002502">
    <property type="entry name" value="Amidase_domain"/>
</dbReference>
<dbReference type="PANTHER" id="PTHR30417:SF1">
    <property type="entry name" value="N-ACETYLMURAMOYL-L-ALANINE AMIDASE AMID"/>
    <property type="match status" value="1"/>
</dbReference>
<dbReference type="SUPFAM" id="SSF55846">
    <property type="entry name" value="N-acetylmuramoyl-L-alanine amidase-like"/>
    <property type="match status" value="1"/>
</dbReference>
<dbReference type="InterPro" id="IPR051206">
    <property type="entry name" value="NAMLAA_amidase_2"/>
</dbReference>
<feature type="compositionally biased region" description="Pro residues" evidence="5">
    <location>
        <begin position="21"/>
        <end position="41"/>
    </location>
</feature>
<dbReference type="Proteomes" id="UP000256829">
    <property type="component" value="Unassembled WGS sequence"/>
</dbReference>
<feature type="chain" id="PRO_5017571279" description="N-acetylmuramoyl-L-alanine amidase" evidence="6">
    <location>
        <begin position="20"/>
        <end position="276"/>
    </location>
</feature>
<keyword evidence="6" id="KW-0732">Signal</keyword>